<evidence type="ECO:0000256" key="4">
    <source>
        <dbReference type="ARBA" id="ARBA00023065"/>
    </source>
</evidence>
<keyword evidence="4" id="KW-0406">Ion transport</keyword>
<dbReference type="GO" id="GO:0046933">
    <property type="term" value="F:proton-transporting ATP synthase activity, rotational mechanism"/>
    <property type="evidence" value="ECO:0007669"/>
    <property type="project" value="InterPro"/>
</dbReference>
<dbReference type="AlphaFoldDB" id="A0A381S9R6"/>
<comment type="subcellular location">
    <subcellularLocation>
        <location evidence="1">Membrane</location>
    </subcellularLocation>
</comment>
<dbReference type="EMBL" id="UINC01002842">
    <property type="protein sequence ID" value="SVA00840.1"/>
    <property type="molecule type" value="Genomic_DNA"/>
</dbReference>
<dbReference type="PROSITE" id="PS00389">
    <property type="entry name" value="ATPASE_DELTA"/>
    <property type="match status" value="1"/>
</dbReference>
<proteinExistence type="inferred from homology"/>
<evidence type="ECO:0000256" key="3">
    <source>
        <dbReference type="ARBA" id="ARBA00022781"/>
    </source>
</evidence>
<dbReference type="NCBIfam" id="TIGR01145">
    <property type="entry name" value="ATP_synt_delta"/>
    <property type="match status" value="1"/>
</dbReference>
<keyword evidence="3" id="KW-0375">Hydrogen ion transport</keyword>
<dbReference type="Gene3D" id="1.10.520.20">
    <property type="entry name" value="N-terminal domain of the delta subunit of the F1F0-ATP synthase"/>
    <property type="match status" value="1"/>
</dbReference>
<dbReference type="HAMAP" id="MF_01416">
    <property type="entry name" value="ATP_synth_delta_bact"/>
    <property type="match status" value="1"/>
</dbReference>
<dbReference type="GO" id="GO:0016020">
    <property type="term" value="C:membrane"/>
    <property type="evidence" value="ECO:0007669"/>
    <property type="project" value="UniProtKB-SubCell"/>
</dbReference>
<protein>
    <recommendedName>
        <fullName evidence="8">ATP synthase subunit delta</fullName>
    </recommendedName>
</protein>
<dbReference type="InterPro" id="IPR020781">
    <property type="entry name" value="ATPase_OSCP/d_CS"/>
</dbReference>
<keyword evidence="2" id="KW-0813">Transport</keyword>
<keyword evidence="5" id="KW-0472">Membrane</keyword>
<dbReference type="PRINTS" id="PR00125">
    <property type="entry name" value="ATPASEDELTA"/>
</dbReference>
<keyword evidence="6" id="KW-0066">ATP synthesis</keyword>
<reference evidence="7" key="1">
    <citation type="submission" date="2018-05" db="EMBL/GenBank/DDBJ databases">
        <authorList>
            <person name="Lanie J.A."/>
            <person name="Ng W.-L."/>
            <person name="Kazmierczak K.M."/>
            <person name="Andrzejewski T.M."/>
            <person name="Davidsen T.M."/>
            <person name="Wayne K.J."/>
            <person name="Tettelin H."/>
            <person name="Glass J.I."/>
            <person name="Rusch D."/>
            <person name="Podicherti R."/>
            <person name="Tsui H.-C.T."/>
            <person name="Winkler M.E."/>
        </authorList>
    </citation>
    <scope>NUCLEOTIDE SEQUENCE</scope>
</reference>
<evidence type="ECO:0000256" key="1">
    <source>
        <dbReference type="ARBA" id="ARBA00004370"/>
    </source>
</evidence>
<evidence type="ECO:0008006" key="8">
    <source>
        <dbReference type="Google" id="ProtNLM"/>
    </source>
</evidence>
<organism evidence="7">
    <name type="scientific">marine metagenome</name>
    <dbReference type="NCBI Taxonomy" id="408172"/>
    <lineage>
        <taxon>unclassified sequences</taxon>
        <taxon>metagenomes</taxon>
        <taxon>ecological metagenomes</taxon>
    </lineage>
</organism>
<dbReference type="SUPFAM" id="SSF47928">
    <property type="entry name" value="N-terminal domain of the delta subunit of the F1F0-ATP synthase"/>
    <property type="match status" value="1"/>
</dbReference>
<dbReference type="InterPro" id="IPR000711">
    <property type="entry name" value="ATPase_OSCP/dsu"/>
</dbReference>
<evidence type="ECO:0000256" key="2">
    <source>
        <dbReference type="ARBA" id="ARBA00022448"/>
    </source>
</evidence>
<dbReference type="PANTHER" id="PTHR11910">
    <property type="entry name" value="ATP SYNTHASE DELTA CHAIN"/>
    <property type="match status" value="1"/>
</dbReference>
<gene>
    <name evidence="7" type="ORF">METZ01_LOCUS53694</name>
</gene>
<sequence length="183" mass="20733">MLENQIGKRYAEALSGNIGDDSQLGVALKNLKDFGEVMKTENQLLRFFEHPSISTEKKRNVVEGLCSRLQIGDKIGSLLLLLNDRGKIIFLEKIIEYFEQVVDRRLNQIRVHVTSAHSLTNANVDRLKIALNKILEKTILIDTEVDESLIGGVILRIGDQVADDTIRNRLRILKQTIEKEEVA</sequence>
<evidence type="ECO:0000313" key="7">
    <source>
        <dbReference type="EMBL" id="SVA00840.1"/>
    </source>
</evidence>
<accession>A0A381S9R6</accession>
<evidence type="ECO:0000256" key="6">
    <source>
        <dbReference type="ARBA" id="ARBA00023310"/>
    </source>
</evidence>
<evidence type="ECO:0000256" key="5">
    <source>
        <dbReference type="ARBA" id="ARBA00023136"/>
    </source>
</evidence>
<dbReference type="Pfam" id="PF00213">
    <property type="entry name" value="OSCP"/>
    <property type="match status" value="1"/>
</dbReference>
<name>A0A381S9R6_9ZZZZ</name>
<dbReference type="InterPro" id="IPR026015">
    <property type="entry name" value="ATP_synth_OSCP/delta_N_sf"/>
</dbReference>